<dbReference type="InterPro" id="IPR035985">
    <property type="entry name" value="Ubiquitin-activating_enz"/>
</dbReference>
<dbReference type="FunFam" id="3.40.50.720:FF:000015">
    <property type="entry name" value="Ubiquitin-activating enzyme E1 1"/>
    <property type="match status" value="1"/>
</dbReference>
<evidence type="ECO:0000256" key="10">
    <source>
        <dbReference type="RuleBase" id="RU000519"/>
    </source>
</evidence>
<dbReference type="NCBIfam" id="TIGR01408">
    <property type="entry name" value="Ube1"/>
    <property type="match status" value="1"/>
</dbReference>
<reference evidence="13" key="1">
    <citation type="submission" date="2017-01" db="EMBL/GenBank/DDBJ databases">
        <authorList>
            <person name="Wang Y."/>
            <person name="White M."/>
            <person name="Kvist S."/>
            <person name="Moncalvo J.-M."/>
        </authorList>
    </citation>
    <scope>NUCLEOTIDE SEQUENCE [LARGE SCALE GENOMIC DNA]</scope>
    <source>
        <strain evidence="13">COL-18-3</strain>
    </source>
</reference>
<evidence type="ECO:0000256" key="3">
    <source>
        <dbReference type="ARBA" id="ARBA00005673"/>
    </source>
</evidence>
<evidence type="ECO:0000256" key="2">
    <source>
        <dbReference type="ARBA" id="ARBA00004906"/>
    </source>
</evidence>
<evidence type="ECO:0000256" key="6">
    <source>
        <dbReference type="ARBA" id="ARBA00022741"/>
    </source>
</evidence>
<dbReference type="Pfam" id="PF09358">
    <property type="entry name" value="E1_UFD"/>
    <property type="match status" value="1"/>
</dbReference>
<dbReference type="GO" id="GO:0004839">
    <property type="term" value="F:ubiquitin activating enzyme activity"/>
    <property type="evidence" value="ECO:0007669"/>
    <property type="project" value="UniProtKB-EC"/>
</dbReference>
<accession>A0A1R1PUF8</accession>
<dbReference type="CDD" id="cd01490">
    <property type="entry name" value="Ube1_repeat2"/>
    <property type="match status" value="1"/>
</dbReference>
<dbReference type="OrthoDB" id="10252231at2759"/>
<dbReference type="GO" id="GO:0005524">
    <property type="term" value="F:ATP binding"/>
    <property type="evidence" value="ECO:0007669"/>
    <property type="project" value="UniProtKB-KW"/>
</dbReference>
<dbReference type="AlphaFoldDB" id="A0A1R1PUF8"/>
<dbReference type="GO" id="GO:0006511">
    <property type="term" value="P:ubiquitin-dependent protein catabolic process"/>
    <property type="evidence" value="ECO:0007669"/>
    <property type="project" value="TreeGrafter"/>
</dbReference>
<dbReference type="InterPro" id="IPR018965">
    <property type="entry name" value="Ub-activating_enz_E1_C"/>
</dbReference>
<dbReference type="InterPro" id="IPR018075">
    <property type="entry name" value="UBQ-activ_enz_E1"/>
</dbReference>
<dbReference type="EC" id="6.2.1.45" evidence="4"/>
<evidence type="ECO:0000256" key="9">
    <source>
        <dbReference type="PROSITE-ProRule" id="PRU10132"/>
    </source>
</evidence>
<comment type="caution">
    <text evidence="12">The sequence shown here is derived from an EMBL/GenBank/DDBJ whole genome shotgun (WGS) entry which is preliminary data.</text>
</comment>
<feature type="domain" description="Ubiquitin-activating enzyme E1 C-terminal" evidence="11">
    <location>
        <begin position="532"/>
        <end position="657"/>
    </location>
</feature>
<comment type="similarity">
    <text evidence="3 10">Belongs to the ubiquitin-activating E1 family.</text>
</comment>
<dbReference type="GO" id="GO:0006974">
    <property type="term" value="P:DNA damage response"/>
    <property type="evidence" value="ECO:0007669"/>
    <property type="project" value="TreeGrafter"/>
</dbReference>
<keyword evidence="8 10" id="KW-0067">ATP-binding</keyword>
<dbReference type="Pfam" id="PF10585">
    <property type="entry name" value="UBA_E1_SCCH"/>
    <property type="match status" value="1"/>
</dbReference>
<protein>
    <recommendedName>
        <fullName evidence="4">E1 ubiquitin-activating enzyme</fullName>
        <ecNumber evidence="4">6.2.1.45</ecNumber>
    </recommendedName>
</protein>
<dbReference type="InterPro" id="IPR038252">
    <property type="entry name" value="UBA_E1_C_sf"/>
</dbReference>
<keyword evidence="6 10" id="KW-0547">Nucleotide-binding</keyword>
<keyword evidence="5 10" id="KW-0436">Ligase</keyword>
<dbReference type="GO" id="GO:0005634">
    <property type="term" value="C:nucleus"/>
    <property type="evidence" value="ECO:0007669"/>
    <property type="project" value="TreeGrafter"/>
</dbReference>
<evidence type="ECO:0000256" key="8">
    <source>
        <dbReference type="ARBA" id="ARBA00022840"/>
    </source>
</evidence>
<evidence type="ECO:0000313" key="12">
    <source>
        <dbReference type="EMBL" id="OMH84577.1"/>
    </source>
</evidence>
<dbReference type="Proteomes" id="UP000188320">
    <property type="component" value="Unassembled WGS sequence"/>
</dbReference>
<evidence type="ECO:0000313" key="13">
    <source>
        <dbReference type="Proteomes" id="UP000188320"/>
    </source>
</evidence>
<dbReference type="SUPFAM" id="SSF69572">
    <property type="entry name" value="Activating enzymes of the ubiquitin-like proteins"/>
    <property type="match status" value="2"/>
</dbReference>
<evidence type="ECO:0000256" key="4">
    <source>
        <dbReference type="ARBA" id="ARBA00012990"/>
    </source>
</evidence>
<dbReference type="PANTHER" id="PTHR10953">
    <property type="entry name" value="UBIQUITIN-ACTIVATING ENZYME E1"/>
    <property type="match status" value="1"/>
</dbReference>
<gene>
    <name evidence="12" type="ORF">AX774_g1906</name>
</gene>
<keyword evidence="7 10" id="KW-0833">Ubl conjugation pathway</keyword>
<sequence>MGDLAPMNSVIGGTVAQEVLKACTGKFTPIKNYMYFDALECLPVNFSPTSEQVRPSGGRYDGQIAVFGREYHEKIQNYREFLVGAGAIGCEMLKNWAMMGLGTGPRGIINVTDMDTIEKSNLNRQFLFKSTDVGELKSAVAARAAVRMNPALTNKILSFEDRVGVETEATFNDEFFGSLDCVTNALDNMEARMYMDRRCVFFCKPLLESGTLGSKGNTQVVIPFVTESYSASRDPPEKSIPMCTLHNFPNAIEHTIQWSRDKFEGLFSVPAQNVNAYLSQPSYVDSVTSHQGDAVQRETFESIISCLGPNKPQTFDDCIIWARRRFDEMFDHAIQQLLFNFPRDSYTTSGQLFWSPPKRAPSPIAFHPDDPHHLDFILAAANLHAANYHIPQSRDLAYIRLVASRIQSVPFVPKSGVVIKVNDNDPEDGTSADFDLDALIASLPSTELFASFRMAPADFEKDDDTNFHIDFVTAASNLRAANYGIKPADRFHTKQIAGKIIPAIATTTAVVSGLVCLELYKLLDSSHKIDDYKNGFVNLALPFFAFSEPIAPETRKFGEKMVSDWDAIFIERDQTLQELIDYFASEYGLELSMLTSGSSMLFSPFLAKKKAEERRPMLISELVPFVSKKSIPEHVKYVTLVACGTDDQDEDVDIPEIRVNIRNK</sequence>
<comment type="catalytic activity">
    <reaction evidence="1">
        <text>ATP + ubiquitin + [E1 ubiquitin-activating enzyme]-L-cysteine = AMP + diphosphate + S-ubiquitinyl-[E1 ubiquitin-activating enzyme]-L-cysteine.</text>
        <dbReference type="EC" id="6.2.1.45"/>
    </reaction>
</comment>
<evidence type="ECO:0000256" key="1">
    <source>
        <dbReference type="ARBA" id="ARBA00000488"/>
    </source>
</evidence>
<comment type="pathway">
    <text evidence="2">Protein modification; protein ubiquitination.</text>
</comment>
<evidence type="ECO:0000259" key="11">
    <source>
        <dbReference type="SMART" id="SM00985"/>
    </source>
</evidence>
<dbReference type="PROSITE" id="PS00865">
    <property type="entry name" value="UBIQUITIN_ACTIVAT_2"/>
    <property type="match status" value="1"/>
</dbReference>
<dbReference type="FunFam" id="1.10.10.2660:FF:000001">
    <property type="entry name" value="Ubiquitin-activating enzyme E1 1"/>
    <property type="match status" value="1"/>
</dbReference>
<dbReference type="InterPro" id="IPR019572">
    <property type="entry name" value="UBA_E1_SCCH"/>
</dbReference>
<dbReference type="UniPathway" id="UPA00143"/>
<evidence type="ECO:0000256" key="7">
    <source>
        <dbReference type="ARBA" id="ARBA00022786"/>
    </source>
</evidence>
<keyword evidence="13" id="KW-1185">Reference proteome</keyword>
<dbReference type="SMART" id="SM00985">
    <property type="entry name" value="UBA_e1_C"/>
    <property type="match status" value="1"/>
</dbReference>
<proteinExistence type="inferred from homology"/>
<dbReference type="InterPro" id="IPR042063">
    <property type="entry name" value="Ubi_acti_E1_SCCH"/>
</dbReference>
<dbReference type="Pfam" id="PF00899">
    <property type="entry name" value="ThiF"/>
    <property type="match status" value="1"/>
</dbReference>
<evidence type="ECO:0000256" key="5">
    <source>
        <dbReference type="ARBA" id="ARBA00022598"/>
    </source>
</evidence>
<dbReference type="InterPro" id="IPR033127">
    <property type="entry name" value="UBQ-activ_enz_E1_Cys_AS"/>
</dbReference>
<dbReference type="FunFam" id="3.10.290.60:FF:000001">
    <property type="entry name" value="Ubiquitin-activating enzyme E1 2"/>
    <property type="match status" value="1"/>
</dbReference>
<dbReference type="GO" id="GO:0005737">
    <property type="term" value="C:cytoplasm"/>
    <property type="evidence" value="ECO:0007669"/>
    <property type="project" value="TreeGrafter"/>
</dbReference>
<dbReference type="EMBL" id="LSSK01000177">
    <property type="protein sequence ID" value="OMH84577.1"/>
    <property type="molecule type" value="Genomic_DNA"/>
</dbReference>
<dbReference type="InterPro" id="IPR000594">
    <property type="entry name" value="ThiF_NAD_FAD-bd"/>
</dbReference>
<feature type="active site" description="Glycyl thioester intermediate" evidence="9">
    <location>
        <position position="243"/>
    </location>
</feature>
<organism evidence="12 13">
    <name type="scientific">Zancudomyces culisetae</name>
    <name type="common">Gut fungus</name>
    <name type="synonym">Smittium culisetae</name>
    <dbReference type="NCBI Taxonomy" id="1213189"/>
    <lineage>
        <taxon>Eukaryota</taxon>
        <taxon>Fungi</taxon>
        <taxon>Fungi incertae sedis</taxon>
        <taxon>Zoopagomycota</taxon>
        <taxon>Kickxellomycotina</taxon>
        <taxon>Harpellomycetes</taxon>
        <taxon>Harpellales</taxon>
        <taxon>Legeriomycetaceae</taxon>
        <taxon>Zancudomyces</taxon>
    </lineage>
</organism>
<dbReference type="InterPro" id="IPR045886">
    <property type="entry name" value="ThiF/MoeB/HesA"/>
</dbReference>
<dbReference type="PANTHER" id="PTHR10953:SF4">
    <property type="entry name" value="UBIQUITIN-ACTIVATING ENZYME E1 C-TERMINAL DOMAIN-CONTAINING PROTEIN"/>
    <property type="match status" value="1"/>
</dbReference>
<dbReference type="Gene3D" id="3.40.50.720">
    <property type="entry name" value="NAD(P)-binding Rossmann-like Domain"/>
    <property type="match status" value="1"/>
</dbReference>
<dbReference type="Gene3D" id="3.40.50.12550">
    <property type="entry name" value="Ubiquitin-activating enzyme E1, inactive adenylation domain, subdomain 2"/>
    <property type="match status" value="1"/>
</dbReference>
<name>A0A1R1PUF8_ZANCU</name>
<dbReference type="Gene3D" id="3.10.290.60">
    <property type="entry name" value="Ubiquitin-activating enzyme E1, UFD domain"/>
    <property type="match status" value="1"/>
</dbReference>
<dbReference type="Gene3D" id="1.10.10.2660">
    <property type="entry name" value="Ubiquitin-activating enzyme E1, SCCH domain"/>
    <property type="match status" value="1"/>
</dbReference>